<comment type="similarity">
    <text evidence="2">Belongs to the TMEM198 family.</text>
</comment>
<keyword evidence="11" id="KW-1185">Reference proteome</keyword>
<organism evidence="10 11">
    <name type="scientific">Dispira parvispora</name>
    <dbReference type="NCBI Taxonomy" id="1520584"/>
    <lineage>
        <taxon>Eukaryota</taxon>
        <taxon>Fungi</taxon>
        <taxon>Fungi incertae sedis</taxon>
        <taxon>Zoopagomycota</taxon>
        <taxon>Kickxellomycotina</taxon>
        <taxon>Dimargaritomycetes</taxon>
        <taxon>Dimargaritales</taxon>
        <taxon>Dimargaritaceae</taxon>
        <taxon>Dispira</taxon>
    </lineage>
</organism>
<evidence type="ECO:0000256" key="3">
    <source>
        <dbReference type="ARBA" id="ARBA00022692"/>
    </source>
</evidence>
<accession>A0A9W8B0X1</accession>
<feature type="signal peptide" evidence="8">
    <location>
        <begin position="1"/>
        <end position="38"/>
    </location>
</feature>
<dbReference type="PANTHER" id="PTHR31247:SF5">
    <property type="entry name" value="DUF4203 DOMAIN-CONTAINING PROTEIN"/>
    <property type="match status" value="1"/>
</dbReference>
<evidence type="ECO:0000256" key="6">
    <source>
        <dbReference type="ARBA" id="ARBA00049737"/>
    </source>
</evidence>
<sequence>MFTLRRPWSWSPTFFLSAQTRFWLFLTTVLGTLATSWAFDDDENGEYHLYGEDIIAGIVLIIVGFLFCFFGRRLFKVVLFLAGFCVVGLLVLLACFRIRPPHEDENTRTILYYVAGIICGVIGGALCVCFWFVGLALIGALGGFAIALWLLSLKSGGLIESTWGQVLLIVLCCLAGIILIFFLEKHILIIATAIWGAYAMMIGIDSFAHTGFRKHLSAIFNGEHGLSYETSPRIYAMIGSLVVLAIIGIVVQYRTFRGNHR</sequence>
<evidence type="ECO:0000256" key="7">
    <source>
        <dbReference type="SAM" id="Phobius"/>
    </source>
</evidence>
<name>A0A9W8B0X1_9FUNG</name>
<protein>
    <recommendedName>
        <fullName evidence="6">Transmembrane protein 198</fullName>
    </recommendedName>
</protein>
<feature type="transmembrane region" description="Helical" evidence="7">
    <location>
        <begin position="110"/>
        <end position="128"/>
    </location>
</feature>
<feature type="transmembrane region" description="Helical" evidence="7">
    <location>
        <begin position="163"/>
        <end position="183"/>
    </location>
</feature>
<dbReference type="Pfam" id="PF13886">
    <property type="entry name" value="TM7S3_TM198"/>
    <property type="match status" value="1"/>
</dbReference>
<feature type="chain" id="PRO_5040913362" description="Transmembrane protein 198" evidence="8">
    <location>
        <begin position="39"/>
        <end position="261"/>
    </location>
</feature>
<feature type="transmembrane region" description="Helical" evidence="7">
    <location>
        <begin position="234"/>
        <end position="253"/>
    </location>
</feature>
<dbReference type="OrthoDB" id="102260at2759"/>
<dbReference type="PANTHER" id="PTHR31247">
    <property type="entry name" value="TRANSMEMBRANE PROTEIN 198 FAMILY MEMBER"/>
    <property type="match status" value="1"/>
</dbReference>
<proteinExistence type="inferred from homology"/>
<comment type="subcellular location">
    <subcellularLocation>
        <location evidence="1">Membrane</location>
        <topology evidence="1">Multi-pass membrane protein</topology>
    </subcellularLocation>
</comment>
<feature type="transmembrane region" description="Helical" evidence="7">
    <location>
        <begin position="133"/>
        <end position="151"/>
    </location>
</feature>
<evidence type="ECO:0000256" key="4">
    <source>
        <dbReference type="ARBA" id="ARBA00022989"/>
    </source>
</evidence>
<dbReference type="EMBL" id="JANBPY010000016">
    <property type="protein sequence ID" value="KAJ1969881.1"/>
    <property type="molecule type" value="Genomic_DNA"/>
</dbReference>
<keyword evidence="8" id="KW-0732">Signal</keyword>
<reference evidence="10" key="1">
    <citation type="submission" date="2022-07" db="EMBL/GenBank/DDBJ databases">
        <title>Phylogenomic reconstructions and comparative analyses of Kickxellomycotina fungi.</title>
        <authorList>
            <person name="Reynolds N.K."/>
            <person name="Stajich J.E."/>
            <person name="Barry K."/>
            <person name="Grigoriev I.V."/>
            <person name="Crous P."/>
            <person name="Smith M.E."/>
        </authorList>
    </citation>
    <scope>NUCLEOTIDE SEQUENCE</scope>
    <source>
        <strain evidence="10">RSA 1196</strain>
    </source>
</reference>
<dbReference type="AlphaFoldDB" id="A0A9W8B0X1"/>
<evidence type="ECO:0000313" key="11">
    <source>
        <dbReference type="Proteomes" id="UP001150925"/>
    </source>
</evidence>
<dbReference type="GO" id="GO:0005886">
    <property type="term" value="C:plasma membrane"/>
    <property type="evidence" value="ECO:0007669"/>
    <property type="project" value="TreeGrafter"/>
</dbReference>
<feature type="transmembrane region" description="Helical" evidence="7">
    <location>
        <begin position="77"/>
        <end position="98"/>
    </location>
</feature>
<keyword evidence="3 7" id="KW-0812">Transmembrane</keyword>
<evidence type="ECO:0000313" key="10">
    <source>
        <dbReference type="EMBL" id="KAJ1969881.1"/>
    </source>
</evidence>
<gene>
    <name evidence="10" type="ORF">IWQ62_000337</name>
</gene>
<evidence type="ECO:0000256" key="2">
    <source>
        <dbReference type="ARBA" id="ARBA00006244"/>
    </source>
</evidence>
<feature type="domain" description="TM7S3/TM198-like" evidence="9">
    <location>
        <begin position="57"/>
        <end position="253"/>
    </location>
</feature>
<comment type="caution">
    <text evidence="10">The sequence shown here is derived from an EMBL/GenBank/DDBJ whole genome shotgun (WGS) entry which is preliminary data.</text>
</comment>
<evidence type="ECO:0000256" key="1">
    <source>
        <dbReference type="ARBA" id="ARBA00004141"/>
    </source>
</evidence>
<dbReference type="InterPro" id="IPR025256">
    <property type="entry name" value="TM7S3/TM198-like_dom"/>
</dbReference>
<feature type="transmembrane region" description="Helical" evidence="7">
    <location>
        <begin position="188"/>
        <end position="208"/>
    </location>
</feature>
<feature type="transmembrane region" description="Helical" evidence="7">
    <location>
        <begin position="54"/>
        <end position="70"/>
    </location>
</feature>
<keyword evidence="5 7" id="KW-0472">Membrane</keyword>
<dbReference type="Proteomes" id="UP001150925">
    <property type="component" value="Unassembled WGS sequence"/>
</dbReference>
<keyword evidence="4 7" id="KW-1133">Transmembrane helix</keyword>
<dbReference type="InterPro" id="IPR040236">
    <property type="entry name" value="TMEM198"/>
</dbReference>
<evidence type="ECO:0000256" key="8">
    <source>
        <dbReference type="SAM" id="SignalP"/>
    </source>
</evidence>
<evidence type="ECO:0000256" key="5">
    <source>
        <dbReference type="ARBA" id="ARBA00023136"/>
    </source>
</evidence>
<evidence type="ECO:0000259" key="9">
    <source>
        <dbReference type="Pfam" id="PF13886"/>
    </source>
</evidence>